<evidence type="ECO:0000313" key="1">
    <source>
        <dbReference type="EMBL" id="KAK3245344.1"/>
    </source>
</evidence>
<dbReference type="Proteomes" id="UP001190700">
    <property type="component" value="Unassembled WGS sequence"/>
</dbReference>
<comment type="caution">
    <text evidence="1">The sequence shown here is derived from an EMBL/GenBank/DDBJ whole genome shotgun (WGS) entry which is preliminary data.</text>
</comment>
<sequence>MDGSFEDGEEATITVETPRVELFTVGVKEGFETEELRVVVLGFKNLIPTRVNENVYREPESEALAEDNKLLTCFVHYRGVPFSEEAMFQLSVQVFAQVKRLAKRGEVRVALVFDGFKDISNMRGGGEGWAEWACVVVDAVVAAVKVEVGAVVVAVGVVVAVAGLGE</sequence>
<evidence type="ECO:0000313" key="2">
    <source>
        <dbReference type="Proteomes" id="UP001190700"/>
    </source>
</evidence>
<accession>A0AAE0C077</accession>
<protein>
    <submittedName>
        <fullName evidence="1">Uncharacterized protein</fullName>
    </submittedName>
</protein>
<keyword evidence="2" id="KW-1185">Reference proteome</keyword>
<reference evidence="1 2" key="1">
    <citation type="journal article" date="2015" name="Genome Biol. Evol.">
        <title>Comparative Genomics of a Bacterivorous Green Alga Reveals Evolutionary Causalities and Consequences of Phago-Mixotrophic Mode of Nutrition.</title>
        <authorList>
            <person name="Burns J.A."/>
            <person name="Paasch A."/>
            <person name="Narechania A."/>
            <person name="Kim E."/>
        </authorList>
    </citation>
    <scope>NUCLEOTIDE SEQUENCE [LARGE SCALE GENOMIC DNA]</scope>
    <source>
        <strain evidence="1 2">PLY_AMNH</strain>
    </source>
</reference>
<proteinExistence type="predicted"/>
<dbReference type="EMBL" id="LGRX02030761">
    <property type="protein sequence ID" value="KAK3245344.1"/>
    <property type="molecule type" value="Genomic_DNA"/>
</dbReference>
<gene>
    <name evidence="1" type="ORF">CYMTET_45084</name>
</gene>
<name>A0AAE0C077_9CHLO</name>
<organism evidence="1 2">
    <name type="scientific">Cymbomonas tetramitiformis</name>
    <dbReference type="NCBI Taxonomy" id="36881"/>
    <lineage>
        <taxon>Eukaryota</taxon>
        <taxon>Viridiplantae</taxon>
        <taxon>Chlorophyta</taxon>
        <taxon>Pyramimonadophyceae</taxon>
        <taxon>Pyramimonadales</taxon>
        <taxon>Pyramimonadaceae</taxon>
        <taxon>Cymbomonas</taxon>
    </lineage>
</organism>
<dbReference type="AlphaFoldDB" id="A0AAE0C077"/>